<dbReference type="InterPro" id="IPR051943">
    <property type="entry name" value="TRAFAC_Dynamin-like_GTPase"/>
</dbReference>
<feature type="compositionally biased region" description="Basic and acidic residues" evidence="1">
    <location>
        <begin position="574"/>
        <end position="592"/>
    </location>
</feature>
<evidence type="ECO:0000313" key="5">
    <source>
        <dbReference type="Proteomes" id="UP001231924"/>
    </source>
</evidence>
<dbReference type="Proteomes" id="UP001231924">
    <property type="component" value="Unassembled WGS sequence"/>
</dbReference>
<protein>
    <submittedName>
        <fullName evidence="4">Dynamin family protein</fullName>
    </submittedName>
</protein>
<dbReference type="PANTHER" id="PTHR43681:SF1">
    <property type="entry name" value="SARCALUMENIN"/>
    <property type="match status" value="1"/>
</dbReference>
<dbReference type="SUPFAM" id="SSF52540">
    <property type="entry name" value="P-loop containing nucleoside triphosphate hydrolases"/>
    <property type="match status" value="1"/>
</dbReference>
<keyword evidence="5" id="KW-1185">Reference proteome</keyword>
<evidence type="ECO:0000313" key="4">
    <source>
        <dbReference type="EMBL" id="MDL5158943.1"/>
    </source>
</evidence>
<dbReference type="PANTHER" id="PTHR43681">
    <property type="entry name" value="TRANSMEMBRANE GTPASE FZO"/>
    <property type="match status" value="1"/>
</dbReference>
<dbReference type="Pfam" id="PF00350">
    <property type="entry name" value="Dynamin_N"/>
    <property type="match status" value="1"/>
</dbReference>
<dbReference type="Gene3D" id="3.40.50.300">
    <property type="entry name" value="P-loop containing nucleotide triphosphate hydrolases"/>
    <property type="match status" value="1"/>
</dbReference>
<feature type="region of interest" description="Disordered" evidence="1">
    <location>
        <begin position="561"/>
        <end position="592"/>
    </location>
</feature>
<evidence type="ECO:0000256" key="1">
    <source>
        <dbReference type="SAM" id="MobiDB-lite"/>
    </source>
</evidence>
<reference evidence="4 5" key="1">
    <citation type="submission" date="2023-06" db="EMBL/GenBank/DDBJ databases">
        <title>Actinomycetospora Odt1-22.</title>
        <authorList>
            <person name="Supong K."/>
        </authorList>
    </citation>
    <scope>NUCLEOTIDE SEQUENCE [LARGE SCALE GENOMIC DNA]</scope>
    <source>
        <strain evidence="4 5">Odt1-22</strain>
    </source>
</reference>
<dbReference type="EMBL" id="JASVWF010000006">
    <property type="protein sequence ID" value="MDL5158943.1"/>
    <property type="molecule type" value="Genomic_DNA"/>
</dbReference>
<keyword evidence="2" id="KW-1133">Transmembrane helix</keyword>
<organism evidence="4 5">
    <name type="scientific">Actinomycetospora termitidis</name>
    <dbReference type="NCBI Taxonomy" id="3053470"/>
    <lineage>
        <taxon>Bacteria</taxon>
        <taxon>Bacillati</taxon>
        <taxon>Actinomycetota</taxon>
        <taxon>Actinomycetes</taxon>
        <taxon>Pseudonocardiales</taxon>
        <taxon>Pseudonocardiaceae</taxon>
        <taxon>Actinomycetospora</taxon>
    </lineage>
</organism>
<evidence type="ECO:0000256" key="2">
    <source>
        <dbReference type="SAM" id="Phobius"/>
    </source>
</evidence>
<feature type="transmembrane region" description="Helical" evidence="2">
    <location>
        <begin position="471"/>
        <end position="496"/>
    </location>
</feature>
<dbReference type="InterPro" id="IPR027417">
    <property type="entry name" value="P-loop_NTPase"/>
</dbReference>
<feature type="domain" description="Dynamin N-terminal" evidence="3">
    <location>
        <begin position="57"/>
        <end position="208"/>
    </location>
</feature>
<proteinExistence type="predicted"/>
<comment type="caution">
    <text evidence="4">The sequence shown here is derived from an EMBL/GenBank/DDBJ whole genome shotgun (WGS) entry which is preliminary data.</text>
</comment>
<sequence>MTIEIDLATARAPHAVTPEVLALVADVRAAAAEDGENGLVENLDRELAHVRAGAARIVVVGEKKRGKSSLINAVIGRPGLLPVDADVATSVHVVLRHGPVPGAVVVDEQSPGGREVGLSELSRYVGAEQQGVSEVSVTLPEVPDGLELVDTPGVGGLVAGHAELTLATLERADALLFVLDGQSEITASELTFLERASERIATVLIAVTKIDRFVEWRTIVTRDLARVAEHAPRYSSAAWFPVSAKLSDAAARAAADRPDVATRRREASGMDPLVTRLRQAAVDAEGLRLANLVHRVDLTVRRLCRTQVRRSMSLTPDPGFAARVKVEREALTALQSRTASWRQTLADRSARIDQGLRTEFARRVEDLRKQCHDRIAAGGGTVLAEISADLPARVQAVWVDLDTQLRKELPGLVEAVADTIDTSGIQVLDGGPRAAPGRLAEDELPEAARGAASISFVEQTVMSMGLGSMTMGLLSLLVAAPVGLAAGAAVVGIFAYRRHQRDKILRDREDARRHVAEVTARMTTEIPPALSAAVARAREAVSAEVARAIVEEKERLNARLAEHQKAQAAEESDVANRKKASDATLRKRSQMRERASRLAEILACRDQDGGTGS</sequence>
<evidence type="ECO:0000259" key="3">
    <source>
        <dbReference type="Pfam" id="PF00350"/>
    </source>
</evidence>
<keyword evidence="2" id="KW-0472">Membrane</keyword>
<keyword evidence="2" id="KW-0812">Transmembrane</keyword>
<dbReference type="InterPro" id="IPR045063">
    <property type="entry name" value="Dynamin_N"/>
</dbReference>
<accession>A0ABT7ME50</accession>
<name>A0ABT7ME50_9PSEU</name>
<gene>
    <name evidence="4" type="ORF">QRT03_23445</name>
</gene>
<dbReference type="RefSeq" id="WP_286055505.1">
    <property type="nucleotide sequence ID" value="NZ_JASVWF010000006.1"/>
</dbReference>